<sequence>MPAYYKFLQQNVFKKQKTSQNSPIFAIANRWLNLQSF</sequence>
<accession>J9FIQ5</accession>
<name>J9FIQ5_9ZZZZ</name>
<evidence type="ECO:0000313" key="1">
    <source>
        <dbReference type="EMBL" id="EJW94318.1"/>
    </source>
</evidence>
<comment type="caution">
    <text evidence="1">The sequence shown here is derived from an EMBL/GenBank/DDBJ whole genome shotgun (WGS) entry which is preliminary data.</text>
</comment>
<dbReference type="AlphaFoldDB" id="J9FIQ5"/>
<organism evidence="1">
    <name type="scientific">gut metagenome</name>
    <dbReference type="NCBI Taxonomy" id="749906"/>
    <lineage>
        <taxon>unclassified sequences</taxon>
        <taxon>metagenomes</taxon>
        <taxon>organismal metagenomes</taxon>
    </lineage>
</organism>
<reference evidence="1" key="1">
    <citation type="journal article" date="2012" name="PLoS ONE">
        <title>Gene sets for utilization of primary and secondary nutrition supplies in the distal gut of endangered iberian lynx.</title>
        <authorList>
            <person name="Alcaide M."/>
            <person name="Messina E."/>
            <person name="Richter M."/>
            <person name="Bargiela R."/>
            <person name="Peplies J."/>
            <person name="Huws S.A."/>
            <person name="Newbold C.J."/>
            <person name="Golyshin P.N."/>
            <person name="Simon M.A."/>
            <person name="Lopez G."/>
            <person name="Yakimov M.M."/>
            <person name="Ferrer M."/>
        </authorList>
    </citation>
    <scope>NUCLEOTIDE SEQUENCE</scope>
</reference>
<protein>
    <submittedName>
        <fullName evidence="1">Uncharacterized protein</fullName>
    </submittedName>
</protein>
<dbReference type="EMBL" id="AMCI01006450">
    <property type="protein sequence ID" value="EJW94318.1"/>
    <property type="molecule type" value="Genomic_DNA"/>
</dbReference>
<proteinExistence type="predicted"/>
<gene>
    <name evidence="1" type="ORF">EVA_17573</name>
</gene>